<dbReference type="InterPro" id="IPR008922">
    <property type="entry name" value="Di-copper_centre_dom_sf"/>
</dbReference>
<evidence type="ECO:0000259" key="3">
    <source>
        <dbReference type="PROSITE" id="PS00497"/>
    </source>
</evidence>
<dbReference type="Proteomes" id="UP000799428">
    <property type="component" value="Unassembled WGS sequence"/>
</dbReference>
<keyword evidence="5" id="KW-0503">Monooxygenase</keyword>
<evidence type="ECO:0000256" key="2">
    <source>
        <dbReference type="ARBA" id="ARBA00023008"/>
    </source>
</evidence>
<dbReference type="SUPFAM" id="SSF48056">
    <property type="entry name" value="Di-copper centre-containing domain"/>
    <property type="match status" value="1"/>
</dbReference>
<keyword evidence="5" id="KW-0560">Oxidoreductase</keyword>
<name>A0A6G1KL30_9PLEO</name>
<reference evidence="5" key="1">
    <citation type="journal article" date="2020" name="Stud. Mycol.">
        <title>101 Dothideomycetes genomes: a test case for predicting lifestyles and emergence of pathogens.</title>
        <authorList>
            <person name="Haridas S."/>
            <person name="Albert R."/>
            <person name="Binder M."/>
            <person name="Bloem J."/>
            <person name="Labutti K."/>
            <person name="Salamov A."/>
            <person name="Andreopoulos B."/>
            <person name="Baker S."/>
            <person name="Barry K."/>
            <person name="Bills G."/>
            <person name="Bluhm B."/>
            <person name="Cannon C."/>
            <person name="Castanera R."/>
            <person name="Culley D."/>
            <person name="Daum C."/>
            <person name="Ezra D."/>
            <person name="Gonzalez J."/>
            <person name="Henrissat B."/>
            <person name="Kuo A."/>
            <person name="Liang C."/>
            <person name="Lipzen A."/>
            <person name="Lutzoni F."/>
            <person name="Magnuson J."/>
            <person name="Mondo S."/>
            <person name="Nolan M."/>
            <person name="Ohm R."/>
            <person name="Pangilinan J."/>
            <person name="Park H.-J."/>
            <person name="Ramirez L."/>
            <person name="Alfaro M."/>
            <person name="Sun H."/>
            <person name="Tritt A."/>
            <person name="Yoshinaga Y."/>
            <person name="Zwiers L.-H."/>
            <person name="Turgeon B."/>
            <person name="Goodwin S."/>
            <person name="Spatafora J."/>
            <person name="Crous P."/>
            <person name="Grigoriev I."/>
        </authorList>
    </citation>
    <scope>NUCLEOTIDE SEQUENCE</scope>
    <source>
        <strain evidence="5">CBS 279.74</strain>
    </source>
</reference>
<dbReference type="AlphaFoldDB" id="A0A6G1KL30"/>
<accession>A0A6G1KL30</accession>
<dbReference type="InterPro" id="IPR002227">
    <property type="entry name" value="Tyrosinase_Cu-bd"/>
</dbReference>
<proteinExistence type="predicted"/>
<gene>
    <name evidence="5" type="ORF">K504DRAFT_516899</name>
</gene>
<protein>
    <submittedName>
        <fullName evidence="5">Monooxygenase</fullName>
    </submittedName>
</protein>
<keyword evidence="1" id="KW-0479">Metal-binding</keyword>
<dbReference type="PROSITE" id="PS00498">
    <property type="entry name" value="TYROSINASE_2"/>
    <property type="match status" value="1"/>
</dbReference>
<dbReference type="PROSITE" id="PS00497">
    <property type="entry name" value="TYROSINASE_1"/>
    <property type="match status" value="1"/>
</dbReference>
<organism evidence="5 6">
    <name type="scientific">Pleomassaria siparia CBS 279.74</name>
    <dbReference type="NCBI Taxonomy" id="1314801"/>
    <lineage>
        <taxon>Eukaryota</taxon>
        <taxon>Fungi</taxon>
        <taxon>Dikarya</taxon>
        <taxon>Ascomycota</taxon>
        <taxon>Pezizomycotina</taxon>
        <taxon>Dothideomycetes</taxon>
        <taxon>Pleosporomycetidae</taxon>
        <taxon>Pleosporales</taxon>
        <taxon>Pleomassariaceae</taxon>
        <taxon>Pleomassaria</taxon>
    </lineage>
</organism>
<dbReference type="PANTHER" id="PTHR11474:SF126">
    <property type="entry name" value="TYROSINASE-LIKE PROTEIN TYR-1-RELATED"/>
    <property type="match status" value="1"/>
</dbReference>
<feature type="domain" description="Tyrosinase copper-binding" evidence="4">
    <location>
        <begin position="243"/>
        <end position="254"/>
    </location>
</feature>
<keyword evidence="6" id="KW-1185">Reference proteome</keyword>
<keyword evidence="2" id="KW-0186">Copper</keyword>
<dbReference type="EMBL" id="MU005765">
    <property type="protein sequence ID" value="KAF2713067.1"/>
    <property type="molecule type" value="Genomic_DNA"/>
</dbReference>
<dbReference type="InterPro" id="IPR050316">
    <property type="entry name" value="Tyrosinase/Hemocyanin"/>
</dbReference>
<dbReference type="PRINTS" id="PR00092">
    <property type="entry name" value="TYROSINASE"/>
</dbReference>
<dbReference type="Gene3D" id="1.10.1280.10">
    <property type="entry name" value="Di-copper center containing domain from catechol oxidase"/>
    <property type="match status" value="1"/>
</dbReference>
<evidence type="ECO:0000313" key="6">
    <source>
        <dbReference type="Proteomes" id="UP000799428"/>
    </source>
</evidence>
<evidence type="ECO:0000256" key="1">
    <source>
        <dbReference type="ARBA" id="ARBA00022723"/>
    </source>
</evidence>
<dbReference type="GO" id="GO:0004497">
    <property type="term" value="F:monooxygenase activity"/>
    <property type="evidence" value="ECO:0007669"/>
    <property type="project" value="UniProtKB-KW"/>
</dbReference>
<evidence type="ECO:0000313" key="5">
    <source>
        <dbReference type="EMBL" id="KAF2713067.1"/>
    </source>
</evidence>
<dbReference type="PANTHER" id="PTHR11474">
    <property type="entry name" value="TYROSINASE FAMILY MEMBER"/>
    <property type="match status" value="1"/>
</dbReference>
<dbReference type="OrthoDB" id="6132182at2759"/>
<evidence type="ECO:0000259" key="4">
    <source>
        <dbReference type="PROSITE" id="PS00498"/>
    </source>
</evidence>
<dbReference type="GO" id="GO:0046872">
    <property type="term" value="F:metal ion binding"/>
    <property type="evidence" value="ECO:0007669"/>
    <property type="project" value="UniProtKB-KW"/>
</dbReference>
<dbReference type="Pfam" id="PF00264">
    <property type="entry name" value="Tyrosinase"/>
    <property type="match status" value="1"/>
</dbReference>
<feature type="domain" description="Tyrosinase copper-binding" evidence="3">
    <location>
        <begin position="66"/>
        <end position="83"/>
    </location>
</feature>
<sequence length="318" mass="34805">MQISSLLLVNSALATLRQHSETDRLAYIKAVLCLANETTTKSGIPGVTNRFEDHLAVHHNQTPNIHWVGHFLLWHRYFVATYEKALRDECGWTGGQPYWDWSLDAEPANPNSTRIFDSRIFDSYSGFGGNGDKVVPTADQNPINITGGTGGGCVQNGPFVPSAFMLNFPTTDCLRRDFDPPIMNSFADPKLVTHVLAQKDYTSFAKAVENVPSMDQPNIHGSGHFGVGGALGTIGNAANSPGDPLFYLHHANLDRIFWQWQQMDLTTRLDQVGGPVVPLDYSGTNVTLDFTINIGNLAGNATLKDVLDTTGGTLCYTY</sequence>